<dbReference type="GO" id="GO:0003677">
    <property type="term" value="F:DNA binding"/>
    <property type="evidence" value="ECO:0007669"/>
    <property type="project" value="InterPro"/>
</dbReference>
<dbReference type="InterPro" id="IPR043917">
    <property type="entry name" value="DUF5753"/>
</dbReference>
<evidence type="ECO:0000313" key="3">
    <source>
        <dbReference type="Proteomes" id="UP000295578"/>
    </source>
</evidence>
<reference evidence="2 3" key="1">
    <citation type="submission" date="2019-03" db="EMBL/GenBank/DDBJ databases">
        <title>Draft genome sequences of novel Actinobacteria.</title>
        <authorList>
            <person name="Sahin N."/>
            <person name="Ay H."/>
            <person name="Saygin H."/>
        </authorList>
    </citation>
    <scope>NUCLEOTIDE SEQUENCE [LARGE SCALE GENOMIC DNA]</scope>
    <source>
        <strain evidence="2 3">DSM 45941</strain>
    </source>
</reference>
<proteinExistence type="predicted"/>
<name>A0A4R5BG46_9ACTN</name>
<dbReference type="InterPro" id="IPR010982">
    <property type="entry name" value="Lambda_DNA-bd_dom_sf"/>
</dbReference>
<dbReference type="OrthoDB" id="3469353at2"/>
<accession>A0A4R5BG46</accession>
<feature type="domain" description="HTH cro/C1-type" evidence="1">
    <location>
        <begin position="21"/>
        <end position="79"/>
    </location>
</feature>
<dbReference type="SUPFAM" id="SSF47413">
    <property type="entry name" value="lambda repressor-like DNA-binding domains"/>
    <property type="match status" value="1"/>
</dbReference>
<dbReference type="PROSITE" id="PS50943">
    <property type="entry name" value="HTH_CROC1"/>
    <property type="match status" value="1"/>
</dbReference>
<sequence>MAPQRMRGTVSPTLLAFGRRFRRLREAKGWTQEAVARRANGGRGVKPQYIGAIENGRTRCTREFAEAMDHHFDAKGELLYLYDDLVKDAKFPTWFDWHTVEPEAIMLESYEPLLVHGLLQTPAYASAVLKGDKDAVEARINRQSILTRENPPPPDFSMLQDEVTLHRLTGNSEIMKEQLEHLLYLMERGTVSLQIVPSRGEHVGNSGAFTIATLADRTEIAYADMAARGLTMSDPGDIATLRRTLMIVRSLALPMDQSMEMIRKVIREKWT</sequence>
<dbReference type="AlphaFoldDB" id="A0A4R5BG46"/>
<dbReference type="EMBL" id="SMKY01000037">
    <property type="protein sequence ID" value="TDD85351.1"/>
    <property type="molecule type" value="Genomic_DNA"/>
</dbReference>
<dbReference type="Gene3D" id="1.10.260.40">
    <property type="entry name" value="lambda repressor-like DNA-binding domains"/>
    <property type="match status" value="1"/>
</dbReference>
<gene>
    <name evidence="2" type="ORF">E1293_11215</name>
</gene>
<dbReference type="Pfam" id="PF13560">
    <property type="entry name" value="HTH_31"/>
    <property type="match status" value="1"/>
</dbReference>
<dbReference type="SMART" id="SM00530">
    <property type="entry name" value="HTH_XRE"/>
    <property type="match status" value="1"/>
</dbReference>
<dbReference type="CDD" id="cd00093">
    <property type="entry name" value="HTH_XRE"/>
    <property type="match status" value="1"/>
</dbReference>
<evidence type="ECO:0000259" key="1">
    <source>
        <dbReference type="PROSITE" id="PS50943"/>
    </source>
</evidence>
<organism evidence="2 3">
    <name type="scientific">Actinomadura darangshiensis</name>
    <dbReference type="NCBI Taxonomy" id="705336"/>
    <lineage>
        <taxon>Bacteria</taxon>
        <taxon>Bacillati</taxon>
        <taxon>Actinomycetota</taxon>
        <taxon>Actinomycetes</taxon>
        <taxon>Streptosporangiales</taxon>
        <taxon>Thermomonosporaceae</taxon>
        <taxon>Actinomadura</taxon>
    </lineage>
</organism>
<dbReference type="RefSeq" id="WP_132196683.1">
    <property type="nucleotide sequence ID" value="NZ_SMKY01000037.1"/>
</dbReference>
<dbReference type="InterPro" id="IPR001387">
    <property type="entry name" value="Cro/C1-type_HTH"/>
</dbReference>
<comment type="caution">
    <text evidence="2">The sequence shown here is derived from an EMBL/GenBank/DDBJ whole genome shotgun (WGS) entry which is preliminary data.</text>
</comment>
<dbReference type="Proteomes" id="UP000295578">
    <property type="component" value="Unassembled WGS sequence"/>
</dbReference>
<protein>
    <submittedName>
        <fullName evidence="2">XRE family transcriptional regulator</fullName>
    </submittedName>
</protein>
<keyword evidence="3" id="KW-1185">Reference proteome</keyword>
<dbReference type="Pfam" id="PF19054">
    <property type="entry name" value="DUF5753"/>
    <property type="match status" value="1"/>
</dbReference>
<evidence type="ECO:0000313" key="2">
    <source>
        <dbReference type="EMBL" id="TDD85351.1"/>
    </source>
</evidence>